<evidence type="ECO:0000256" key="6">
    <source>
        <dbReference type="SAM" id="MobiDB-lite"/>
    </source>
</evidence>
<comment type="similarity">
    <text evidence="5">Belongs to the bacterial ribosomal protein bL25 family. CTC subfamily.</text>
</comment>
<dbReference type="Proteomes" id="UP000648722">
    <property type="component" value="Unassembled WGS sequence"/>
</dbReference>
<dbReference type="InterPro" id="IPR020930">
    <property type="entry name" value="Ribosomal_uL5_bac-type"/>
</dbReference>
<evidence type="ECO:0000313" key="9">
    <source>
        <dbReference type="EMBL" id="GGH08264.1"/>
    </source>
</evidence>
<dbReference type="NCBIfam" id="NF004128">
    <property type="entry name" value="PRK05618.1-2"/>
    <property type="match status" value="1"/>
</dbReference>
<reference evidence="10" key="1">
    <citation type="journal article" date="2019" name="Int. J. Syst. Evol. Microbiol.">
        <title>The Global Catalogue of Microorganisms (GCM) 10K type strain sequencing project: providing services to taxonomists for standard genome sequencing and annotation.</title>
        <authorList>
            <consortium name="The Broad Institute Genomics Platform"/>
            <consortium name="The Broad Institute Genome Sequencing Center for Infectious Disease"/>
            <person name="Wu L."/>
            <person name="Ma J."/>
        </authorList>
    </citation>
    <scope>NUCLEOTIDE SEQUENCE [LARGE SCALE GENOMIC DNA]</scope>
    <source>
        <strain evidence="10">CGMCC 1.12766</strain>
    </source>
</reference>
<dbReference type="SUPFAM" id="SSF50715">
    <property type="entry name" value="Ribosomal protein L25-like"/>
    <property type="match status" value="1"/>
</dbReference>
<dbReference type="InterPro" id="IPR037121">
    <property type="entry name" value="Ribosomal_bL25_C"/>
</dbReference>
<dbReference type="RefSeq" id="WP_188453061.1">
    <property type="nucleotide sequence ID" value="NZ_BMFS01000016.1"/>
</dbReference>
<evidence type="ECO:0000256" key="2">
    <source>
        <dbReference type="ARBA" id="ARBA00022884"/>
    </source>
</evidence>
<dbReference type="HAMAP" id="MF_01334">
    <property type="entry name" value="Ribosomal_bL25_CTC"/>
    <property type="match status" value="1"/>
</dbReference>
<accession>A0ABQ1Y046</accession>
<keyword evidence="1 5" id="KW-0699">rRNA-binding</keyword>
<dbReference type="InterPro" id="IPR011035">
    <property type="entry name" value="Ribosomal_bL25/Gln-tRNA_synth"/>
</dbReference>
<keyword evidence="3 5" id="KW-0689">Ribosomal protein</keyword>
<dbReference type="InterPro" id="IPR020057">
    <property type="entry name" value="Ribosomal_bL25_b-dom"/>
</dbReference>
<feature type="compositionally biased region" description="Acidic residues" evidence="6">
    <location>
        <begin position="191"/>
        <end position="212"/>
    </location>
</feature>
<dbReference type="InterPro" id="IPR029751">
    <property type="entry name" value="Ribosomal_L25_dom"/>
</dbReference>
<keyword evidence="10" id="KW-1185">Reference proteome</keyword>
<comment type="caution">
    <text evidence="9">The sequence shown here is derived from an EMBL/GenBank/DDBJ whole genome shotgun (WGS) entry which is preliminary data.</text>
</comment>
<evidence type="ECO:0000256" key="5">
    <source>
        <dbReference type="HAMAP-Rule" id="MF_01334"/>
    </source>
</evidence>
<dbReference type="EMBL" id="BMFS01000016">
    <property type="protein sequence ID" value="GGH08264.1"/>
    <property type="molecule type" value="Genomic_DNA"/>
</dbReference>
<gene>
    <name evidence="5 9" type="primary">rplY</name>
    <name evidence="5" type="synonym">ctc</name>
    <name evidence="9" type="ORF">GCM10007420_26430</name>
</gene>
<dbReference type="PANTHER" id="PTHR33284:SF1">
    <property type="entry name" value="RIBOSOMAL PROTEIN L25_GLN-TRNA SYNTHETASE, ANTI-CODON-BINDING DOMAIN-CONTAINING PROTEIN"/>
    <property type="match status" value="1"/>
</dbReference>
<feature type="domain" description="Large ribosomal subunit protein bL25 beta" evidence="8">
    <location>
        <begin position="102"/>
        <end position="186"/>
    </location>
</feature>
<dbReference type="Gene3D" id="2.170.120.20">
    <property type="entry name" value="Ribosomal protein L25, beta domain"/>
    <property type="match status" value="1"/>
</dbReference>
<sequence>MSDIVVSVEVRERTGTGGAREARRSGLVPGVLYGGPRGAVSISVKRNELVKAINTGKLIANMVDIEHKGERQPVIARDIQFHPVTDEPVHIDFYRVEENSVITLNVPVHFINDEKAPGIKRGGVLNIVRHDIEVRCKAGNIPTEITVDLSGYDIGDSIHISSVTLPEGVKPVITNRDFTIATVQGSRAVIEDEVETEDAERDDEDEAEGDED</sequence>
<keyword evidence="4 5" id="KW-0687">Ribonucleoprotein</keyword>
<dbReference type="Pfam" id="PF01386">
    <property type="entry name" value="Ribosomal_L25p"/>
    <property type="match status" value="1"/>
</dbReference>
<feature type="domain" description="Large ribosomal subunit protein bL25 L25" evidence="7">
    <location>
        <begin position="8"/>
        <end position="93"/>
    </location>
</feature>
<evidence type="ECO:0000256" key="4">
    <source>
        <dbReference type="ARBA" id="ARBA00023274"/>
    </source>
</evidence>
<dbReference type="InterPro" id="IPR001021">
    <property type="entry name" value="Ribosomal_bL25_long"/>
</dbReference>
<dbReference type="PANTHER" id="PTHR33284">
    <property type="entry name" value="RIBOSOMAL PROTEIN L25/GLN-TRNA SYNTHETASE, ANTI-CODON-BINDING DOMAIN-CONTAINING PROTEIN"/>
    <property type="match status" value="1"/>
</dbReference>
<feature type="region of interest" description="Disordered" evidence="6">
    <location>
        <begin position="190"/>
        <end position="212"/>
    </location>
</feature>
<evidence type="ECO:0000259" key="7">
    <source>
        <dbReference type="Pfam" id="PF01386"/>
    </source>
</evidence>
<evidence type="ECO:0000259" key="8">
    <source>
        <dbReference type="Pfam" id="PF14693"/>
    </source>
</evidence>
<protein>
    <recommendedName>
        <fullName evidence="5">Large ribosomal subunit protein bL25</fullName>
    </recommendedName>
    <alternativeName>
        <fullName evidence="5">General stress protein CTC</fullName>
    </alternativeName>
</protein>
<organism evidence="9 10">
    <name type="scientific">Glycocaulis albus</name>
    <dbReference type="NCBI Taxonomy" id="1382801"/>
    <lineage>
        <taxon>Bacteria</taxon>
        <taxon>Pseudomonadati</taxon>
        <taxon>Pseudomonadota</taxon>
        <taxon>Alphaproteobacteria</taxon>
        <taxon>Maricaulales</taxon>
        <taxon>Maricaulaceae</taxon>
        <taxon>Glycocaulis</taxon>
    </lineage>
</organism>
<proteinExistence type="inferred from homology"/>
<dbReference type="GO" id="GO:0005840">
    <property type="term" value="C:ribosome"/>
    <property type="evidence" value="ECO:0007669"/>
    <property type="project" value="UniProtKB-KW"/>
</dbReference>
<name>A0ABQ1Y046_9PROT</name>
<keyword evidence="2 5" id="KW-0694">RNA-binding</keyword>
<dbReference type="Pfam" id="PF14693">
    <property type="entry name" value="Ribosomal_TL5_C"/>
    <property type="match status" value="1"/>
</dbReference>
<comment type="function">
    <text evidence="5">This is one of the proteins that binds to the 5S RNA in the ribosome where it forms part of the central protuberance.</text>
</comment>
<evidence type="ECO:0000256" key="3">
    <source>
        <dbReference type="ARBA" id="ARBA00022980"/>
    </source>
</evidence>
<evidence type="ECO:0000256" key="1">
    <source>
        <dbReference type="ARBA" id="ARBA00022730"/>
    </source>
</evidence>
<dbReference type="InterPro" id="IPR020056">
    <property type="entry name" value="Rbsml_bL25/Gln-tRNA_synth_N"/>
</dbReference>
<comment type="subunit">
    <text evidence="5">Part of the 50S ribosomal subunit; part of the 5S rRNA/L5/L18/L25 subcomplex. Contacts the 5S rRNA. Binds to the 5S rRNA independently of L5 and L18.</text>
</comment>
<dbReference type="Gene3D" id="2.40.240.10">
    <property type="entry name" value="Ribosomal Protein L25, Chain P"/>
    <property type="match status" value="1"/>
</dbReference>
<dbReference type="NCBIfam" id="TIGR00731">
    <property type="entry name" value="bL25_bact_ctc"/>
    <property type="match status" value="1"/>
</dbReference>
<dbReference type="CDD" id="cd00495">
    <property type="entry name" value="Ribosomal_L25_TL5_CTC"/>
    <property type="match status" value="1"/>
</dbReference>
<evidence type="ECO:0000313" key="10">
    <source>
        <dbReference type="Proteomes" id="UP000648722"/>
    </source>
</evidence>